<dbReference type="RefSeq" id="WP_260349768.1">
    <property type="nucleotide sequence ID" value="NZ_JAOAOS010000031.1"/>
</dbReference>
<dbReference type="EMBL" id="JBHSLI010000019">
    <property type="protein sequence ID" value="MFC5295863.1"/>
    <property type="molecule type" value="Genomic_DNA"/>
</dbReference>
<evidence type="ECO:0000313" key="1">
    <source>
        <dbReference type="EMBL" id="MFC5295863.1"/>
    </source>
</evidence>
<reference evidence="2" key="1">
    <citation type="journal article" date="2019" name="Int. J. Syst. Evol. Microbiol.">
        <title>The Global Catalogue of Microorganisms (GCM) 10K type strain sequencing project: providing services to taxonomists for standard genome sequencing and annotation.</title>
        <authorList>
            <consortium name="The Broad Institute Genomics Platform"/>
            <consortium name="The Broad Institute Genome Sequencing Center for Infectious Disease"/>
            <person name="Wu L."/>
            <person name="Ma J."/>
        </authorList>
    </citation>
    <scope>NUCLEOTIDE SEQUENCE [LARGE SCALE GENOMIC DNA]</scope>
    <source>
        <strain evidence="2">CGMCC 1.15643</strain>
    </source>
</reference>
<proteinExistence type="predicted"/>
<organism evidence="1 2">
    <name type="scientific">Bosea minatitlanensis</name>
    <dbReference type="NCBI Taxonomy" id="128782"/>
    <lineage>
        <taxon>Bacteria</taxon>
        <taxon>Pseudomonadati</taxon>
        <taxon>Pseudomonadota</taxon>
        <taxon>Alphaproteobacteria</taxon>
        <taxon>Hyphomicrobiales</taxon>
        <taxon>Boseaceae</taxon>
        <taxon>Bosea</taxon>
    </lineage>
</organism>
<protein>
    <recommendedName>
        <fullName evidence="3">NACHT domain-containing protein</fullName>
    </recommendedName>
</protein>
<evidence type="ECO:0008006" key="3">
    <source>
        <dbReference type="Google" id="ProtNLM"/>
    </source>
</evidence>
<sequence length="133" mass="14536">MQSDYIPRLLDHGEGLISEEDLLARHKVVVVLAEPGAGKTDLLHSLAERLGVQPCRASLFRHRSMSAALGALVVDALDEVARTSQAAIDEVIVKAAETRAAMVIFSSRSSEWDKARTQLVKECFGQDPITIRL</sequence>
<keyword evidence="2" id="KW-1185">Reference proteome</keyword>
<dbReference type="Proteomes" id="UP001595976">
    <property type="component" value="Unassembled WGS sequence"/>
</dbReference>
<dbReference type="SUPFAM" id="SSF52540">
    <property type="entry name" value="P-loop containing nucleoside triphosphate hydrolases"/>
    <property type="match status" value="1"/>
</dbReference>
<accession>A0ABW0FAA8</accession>
<comment type="caution">
    <text evidence="1">The sequence shown here is derived from an EMBL/GenBank/DDBJ whole genome shotgun (WGS) entry which is preliminary data.</text>
</comment>
<evidence type="ECO:0000313" key="2">
    <source>
        <dbReference type="Proteomes" id="UP001595976"/>
    </source>
</evidence>
<gene>
    <name evidence="1" type="ORF">ACFPK2_23000</name>
</gene>
<dbReference type="Gene3D" id="3.40.50.300">
    <property type="entry name" value="P-loop containing nucleotide triphosphate hydrolases"/>
    <property type="match status" value="1"/>
</dbReference>
<dbReference type="InterPro" id="IPR027417">
    <property type="entry name" value="P-loop_NTPase"/>
</dbReference>
<name>A0ABW0FAA8_9HYPH</name>